<comment type="caution">
    <text evidence="2">The sequence shown here is derived from an EMBL/GenBank/DDBJ whole genome shotgun (WGS) entry which is preliminary data.</text>
</comment>
<dbReference type="SUPFAM" id="SSF141371">
    <property type="entry name" value="PilZ domain-like"/>
    <property type="match status" value="1"/>
</dbReference>
<protein>
    <submittedName>
        <fullName evidence="2">PilZ domain-containing protein</fullName>
    </submittedName>
</protein>
<sequence length="574" mass="64232">MPFSEKENHSAQMIQAVLGSEHEVTIYSKAVPYSIEAQVVRVDVGTGNLLLQVFTDERDIYSYLTDGMVSFDIEIRKEGDETEILNFEKVKSQVMRKDRNLYELDCQLPHSVFIYESRGGVRVPFILGMQARVNIEVYENELTLKGTLRNLSVGGCMVDISIEDSAVLTVGQDIAGITVNFPSGEKFFTKGEIRHIRPFGNSWHAAVGIHFSGMDENSEKDLSYYVTESEREAAGRAGIRTLGDGTSKLFIAGDKEKKLLIREKTEREEASKLPPMVRGVREVAHQLQVMLMFMKNRSIFPQDTLYDCADTLLFLVGKDRKQLLYALSYLRGESEWVRHAVQVAASLADFLMFEAPHSNTTREAIAGALLHTMGKPLILSREVPSLKVNMTPYQKEILKGHVQALAEKLESLGWQPSDICRDILLNSNERLDGSGYPAGKMAAMLSENAKLVSLIKIVNKLTNPRNEAAPRTPIDAYRWVNEHADQYDKTLLVEYIQLYGLYPIGTLAKFSQGFLAWIVDIDAKGMPNMVHVVKNLAFPDTTSDTILTSADFSQIGKLEGIVNPIDYGIPNPKP</sequence>
<proteinExistence type="predicted"/>
<dbReference type="RefSeq" id="WP_026300451.1">
    <property type="nucleotide sequence ID" value="NZ_BMXD01000017.1"/>
</dbReference>
<dbReference type="InterPro" id="IPR003607">
    <property type="entry name" value="HD/PDEase_dom"/>
</dbReference>
<feature type="domain" description="PilZ" evidence="1">
    <location>
        <begin position="129"/>
        <end position="226"/>
    </location>
</feature>
<keyword evidence="3" id="KW-1185">Reference proteome</keyword>
<dbReference type="Gene3D" id="1.10.3210.10">
    <property type="entry name" value="Hypothetical protein af1432"/>
    <property type="match status" value="1"/>
</dbReference>
<dbReference type="Proteomes" id="UP001595640">
    <property type="component" value="Unassembled WGS sequence"/>
</dbReference>
<reference evidence="3" key="1">
    <citation type="journal article" date="2019" name="Int. J. Syst. Evol. Microbiol.">
        <title>The Global Catalogue of Microorganisms (GCM) 10K type strain sequencing project: providing services to taxonomists for standard genome sequencing and annotation.</title>
        <authorList>
            <consortium name="The Broad Institute Genomics Platform"/>
            <consortium name="The Broad Institute Genome Sequencing Center for Infectious Disease"/>
            <person name="Wu L."/>
            <person name="Ma J."/>
        </authorList>
    </citation>
    <scope>NUCLEOTIDE SEQUENCE [LARGE SCALE GENOMIC DNA]</scope>
    <source>
        <strain evidence="3">KCTC 12847</strain>
    </source>
</reference>
<dbReference type="Gene3D" id="2.40.10.220">
    <property type="entry name" value="predicted glycosyltransferase like domains"/>
    <property type="match status" value="1"/>
</dbReference>
<evidence type="ECO:0000259" key="1">
    <source>
        <dbReference type="Pfam" id="PF07238"/>
    </source>
</evidence>
<dbReference type="Pfam" id="PF07238">
    <property type="entry name" value="PilZ"/>
    <property type="match status" value="1"/>
</dbReference>
<dbReference type="CDD" id="cd00077">
    <property type="entry name" value="HDc"/>
    <property type="match status" value="1"/>
</dbReference>
<dbReference type="Pfam" id="PF13487">
    <property type="entry name" value="HD_5"/>
    <property type="match status" value="1"/>
</dbReference>
<evidence type="ECO:0000313" key="2">
    <source>
        <dbReference type="EMBL" id="MFC3292926.1"/>
    </source>
</evidence>
<evidence type="ECO:0000313" key="3">
    <source>
        <dbReference type="Proteomes" id="UP001595640"/>
    </source>
</evidence>
<accession>A0ABV7M225</accession>
<gene>
    <name evidence="2" type="ORF">ACFOEI_12730</name>
</gene>
<dbReference type="EMBL" id="JBHRUH010000030">
    <property type="protein sequence ID" value="MFC3292926.1"/>
    <property type="molecule type" value="Genomic_DNA"/>
</dbReference>
<organism evidence="2 3">
    <name type="scientific">Modicisalibacter luteus</name>
    <dbReference type="NCBI Taxonomy" id="453962"/>
    <lineage>
        <taxon>Bacteria</taxon>
        <taxon>Pseudomonadati</taxon>
        <taxon>Pseudomonadota</taxon>
        <taxon>Gammaproteobacteria</taxon>
        <taxon>Oceanospirillales</taxon>
        <taxon>Halomonadaceae</taxon>
        <taxon>Modicisalibacter</taxon>
    </lineage>
</organism>
<dbReference type="InterPro" id="IPR009875">
    <property type="entry name" value="PilZ_domain"/>
</dbReference>
<name>A0ABV7M225_9GAMM</name>